<keyword evidence="3" id="KW-1185">Reference proteome</keyword>
<dbReference type="NCBIfam" id="TIGR02605">
    <property type="entry name" value="CxxC_CxxC_SSSS"/>
    <property type="match status" value="1"/>
</dbReference>
<reference evidence="3" key="1">
    <citation type="submission" date="2015-09" db="EMBL/GenBank/DDBJ databases">
        <authorList>
            <person name="Daims H."/>
        </authorList>
    </citation>
    <scope>NUCLEOTIDE SEQUENCE [LARGE SCALE GENOMIC DNA]</scope>
</reference>
<dbReference type="Pfam" id="PF09723">
    <property type="entry name" value="Zn_ribbon_8"/>
    <property type="match status" value="1"/>
</dbReference>
<dbReference type="SMART" id="SM00834">
    <property type="entry name" value="CxxC_CXXC_SSSS"/>
    <property type="match status" value="1"/>
</dbReference>
<dbReference type="InterPro" id="IPR013429">
    <property type="entry name" value="Regulatory_FmdB_Zinc_ribbon"/>
</dbReference>
<dbReference type="KEGG" id="nio:NITINOP_2212"/>
<dbReference type="Proteomes" id="UP000066284">
    <property type="component" value="Chromosome 1"/>
</dbReference>
<feature type="domain" description="Putative regulatory protein FmdB zinc ribbon" evidence="1">
    <location>
        <begin position="1"/>
        <end position="43"/>
    </location>
</feature>
<evidence type="ECO:0000313" key="3">
    <source>
        <dbReference type="Proteomes" id="UP000066284"/>
    </source>
</evidence>
<protein>
    <recommendedName>
        <fullName evidence="1">Putative regulatory protein FmdB zinc ribbon domain-containing protein</fullName>
    </recommendedName>
</protein>
<dbReference type="EMBL" id="LN885086">
    <property type="protein sequence ID" value="CUQ67184.1"/>
    <property type="molecule type" value="Genomic_DNA"/>
</dbReference>
<dbReference type="AlphaFoldDB" id="A0A0S4KV43"/>
<name>A0A0S4KV43_9BACT</name>
<organism evidence="2 3">
    <name type="scientific">Candidatus Nitrospira inopinata</name>
    <dbReference type="NCBI Taxonomy" id="1715989"/>
    <lineage>
        <taxon>Bacteria</taxon>
        <taxon>Pseudomonadati</taxon>
        <taxon>Nitrospirota</taxon>
        <taxon>Nitrospiria</taxon>
        <taxon>Nitrospirales</taxon>
        <taxon>Nitrospiraceae</taxon>
        <taxon>Nitrospira</taxon>
    </lineage>
</organism>
<accession>A0A0S4KV43</accession>
<dbReference type="STRING" id="1715989.NITINOP_2212"/>
<evidence type="ECO:0000313" key="2">
    <source>
        <dbReference type="EMBL" id="CUQ67184.1"/>
    </source>
</evidence>
<dbReference type="OrthoDB" id="9792898at2"/>
<sequence length="106" mass="11994">MPLYEYRCEACSTHFEAAQSVHDRIEDTECPSCHARQATRLLSSFSSKIVGTHKPGFVEMKAAAMNQERMERFAKLPPLDVKRNMPRPNAYCGWESATESDPSTEP</sequence>
<gene>
    <name evidence="2" type="ORF">NITINOP_2212</name>
</gene>
<proteinExistence type="predicted"/>
<dbReference type="RefSeq" id="WP_062485335.1">
    <property type="nucleotide sequence ID" value="NZ_LN885086.1"/>
</dbReference>
<evidence type="ECO:0000259" key="1">
    <source>
        <dbReference type="SMART" id="SM00834"/>
    </source>
</evidence>